<keyword evidence="3" id="KW-1185">Reference proteome</keyword>
<name>A0ABS5BXN1_9BACT</name>
<proteinExistence type="predicted"/>
<dbReference type="InterPro" id="IPR041657">
    <property type="entry name" value="HTH_17"/>
</dbReference>
<evidence type="ECO:0000259" key="1">
    <source>
        <dbReference type="Pfam" id="PF12728"/>
    </source>
</evidence>
<evidence type="ECO:0000313" key="3">
    <source>
        <dbReference type="Proteomes" id="UP000676565"/>
    </source>
</evidence>
<dbReference type="Pfam" id="PF12728">
    <property type="entry name" value="HTH_17"/>
    <property type="match status" value="1"/>
</dbReference>
<dbReference type="RefSeq" id="WP_210658405.1">
    <property type="nucleotide sequence ID" value="NZ_JAGKQQ010000001.1"/>
</dbReference>
<sequence>MVKPANGPNEPAPARGRDDFARFVNEVIEAVRTELHAAPGLTPNEVASVLRVSQGKVLAWITSGELVATNTAAALCGKPRWVVSASALEAFRKKRSSLPLPKVARRRRPSGLVDYFPDSEAA</sequence>
<dbReference type="EMBL" id="JAGKQQ010000001">
    <property type="protein sequence ID" value="MBP3958425.1"/>
    <property type="molecule type" value="Genomic_DNA"/>
</dbReference>
<gene>
    <name evidence="2" type="ORF">J8F10_24520</name>
</gene>
<accession>A0ABS5BXN1</accession>
<organism evidence="2 3">
    <name type="scientific">Gemmata palustris</name>
    <dbReference type="NCBI Taxonomy" id="2822762"/>
    <lineage>
        <taxon>Bacteria</taxon>
        <taxon>Pseudomonadati</taxon>
        <taxon>Planctomycetota</taxon>
        <taxon>Planctomycetia</taxon>
        <taxon>Gemmatales</taxon>
        <taxon>Gemmataceae</taxon>
        <taxon>Gemmata</taxon>
    </lineage>
</organism>
<dbReference type="Proteomes" id="UP000676565">
    <property type="component" value="Unassembled WGS sequence"/>
</dbReference>
<protein>
    <submittedName>
        <fullName evidence="2">Helix-turn-helix domain-containing protein</fullName>
    </submittedName>
</protein>
<reference evidence="2 3" key="1">
    <citation type="submission" date="2021-04" db="EMBL/GenBank/DDBJ databases">
        <authorList>
            <person name="Ivanova A."/>
        </authorList>
    </citation>
    <scope>NUCLEOTIDE SEQUENCE [LARGE SCALE GENOMIC DNA]</scope>
    <source>
        <strain evidence="2 3">G18</strain>
    </source>
</reference>
<comment type="caution">
    <text evidence="2">The sequence shown here is derived from an EMBL/GenBank/DDBJ whole genome shotgun (WGS) entry which is preliminary data.</text>
</comment>
<evidence type="ECO:0000313" key="2">
    <source>
        <dbReference type="EMBL" id="MBP3958425.1"/>
    </source>
</evidence>
<feature type="domain" description="Helix-turn-helix" evidence="1">
    <location>
        <begin position="41"/>
        <end position="95"/>
    </location>
</feature>